<gene>
    <name evidence="1" type="ORF">LMG18095_04548</name>
</gene>
<name>A0ABM9JY23_9RALS</name>
<evidence type="ECO:0000313" key="1">
    <source>
        <dbReference type="EMBL" id="CAJ0807093.1"/>
    </source>
</evidence>
<evidence type="ECO:0000313" key="2">
    <source>
        <dbReference type="Proteomes" id="UP001189773"/>
    </source>
</evidence>
<accession>A0ABM9JY23</accession>
<dbReference type="Proteomes" id="UP001189773">
    <property type="component" value="Unassembled WGS sequence"/>
</dbReference>
<proteinExistence type="predicted"/>
<organism evidence="1 2">
    <name type="scientific">Ralstonia thomasii</name>
    <dbReference type="NCBI Taxonomy" id="3058596"/>
    <lineage>
        <taxon>Bacteria</taxon>
        <taxon>Pseudomonadati</taxon>
        <taxon>Pseudomonadota</taxon>
        <taxon>Betaproteobacteria</taxon>
        <taxon>Burkholderiales</taxon>
        <taxon>Burkholderiaceae</taxon>
        <taxon>Ralstonia</taxon>
    </lineage>
</organism>
<sequence>MKAGRATAQGATRWIGCTTCGVLRDHVRATVQLTPFDAGQAAETWICTFCGAARLRAKPCSDQDDREQLERRGQLRLID</sequence>
<dbReference type="RefSeq" id="WP_316852214.1">
    <property type="nucleotide sequence ID" value="NZ_CATZAR010000023.1"/>
</dbReference>
<reference evidence="1 2" key="1">
    <citation type="submission" date="2023-07" db="EMBL/GenBank/DDBJ databases">
        <authorList>
            <person name="Peeters C."/>
        </authorList>
    </citation>
    <scope>NUCLEOTIDE SEQUENCE [LARGE SCALE GENOMIC DNA]</scope>
    <source>
        <strain evidence="1 2">LMG 18095</strain>
    </source>
</reference>
<keyword evidence="2" id="KW-1185">Reference proteome</keyword>
<dbReference type="EMBL" id="CATZAR010000023">
    <property type="protein sequence ID" value="CAJ0807093.1"/>
    <property type="molecule type" value="Genomic_DNA"/>
</dbReference>
<protein>
    <submittedName>
        <fullName evidence="1">Uncharacterized protein</fullName>
    </submittedName>
</protein>
<comment type="caution">
    <text evidence="1">The sequence shown here is derived from an EMBL/GenBank/DDBJ whole genome shotgun (WGS) entry which is preliminary data.</text>
</comment>